<dbReference type="SUPFAM" id="SSF144232">
    <property type="entry name" value="HIT/MYND zinc finger-like"/>
    <property type="match status" value="1"/>
</dbReference>
<evidence type="ECO:0000256" key="5">
    <source>
        <dbReference type="SAM" id="MobiDB-lite"/>
    </source>
</evidence>
<dbReference type="PROSITE" id="PS50865">
    <property type="entry name" value="ZF_MYND_2"/>
    <property type="match status" value="1"/>
</dbReference>
<name>A0A401H5Y8_9APHY</name>
<gene>
    <name evidence="7" type="ORF">SCP_1701590</name>
</gene>
<keyword evidence="3" id="KW-0862">Zinc</keyword>
<keyword evidence="1" id="KW-0479">Metal-binding</keyword>
<evidence type="ECO:0000256" key="1">
    <source>
        <dbReference type="ARBA" id="ARBA00022723"/>
    </source>
</evidence>
<dbReference type="Gene3D" id="6.10.140.2220">
    <property type="match status" value="1"/>
</dbReference>
<keyword evidence="8" id="KW-1185">Reference proteome</keyword>
<evidence type="ECO:0000313" key="8">
    <source>
        <dbReference type="Proteomes" id="UP000287166"/>
    </source>
</evidence>
<dbReference type="GO" id="GO:0008270">
    <property type="term" value="F:zinc ion binding"/>
    <property type="evidence" value="ECO:0007669"/>
    <property type="project" value="UniProtKB-KW"/>
</dbReference>
<dbReference type="AlphaFoldDB" id="A0A401H5Y8"/>
<comment type="caution">
    <text evidence="7">The sequence shown here is derived from an EMBL/GenBank/DDBJ whole genome shotgun (WGS) entry which is preliminary data.</text>
</comment>
<dbReference type="RefSeq" id="XP_027620747.1">
    <property type="nucleotide sequence ID" value="XM_027764946.1"/>
</dbReference>
<dbReference type="GeneID" id="38786751"/>
<evidence type="ECO:0000256" key="3">
    <source>
        <dbReference type="ARBA" id="ARBA00022833"/>
    </source>
</evidence>
<dbReference type="Proteomes" id="UP000287166">
    <property type="component" value="Unassembled WGS sequence"/>
</dbReference>
<dbReference type="OrthoDB" id="2931494at2759"/>
<protein>
    <recommendedName>
        <fullName evidence="6">MYND-type domain-containing protein</fullName>
    </recommendedName>
</protein>
<sequence>MDTHSHNAQVPALRACLDYLLGDVVEILPASVLPELQKVYDEVKTLRKMGPDSVRHPLEWNASVPNLLKWSYYIHVEDAPSDLVEDVISCLKILLQIFDECPDAYIISMGLSPSDRPMNIATIRLFLTYNSQKKLCRYLLLEDVDRPSDAVFYLRSLIDVDSALCRSPSEVPWLENPVLYSMYGAALVSSGTFTVETKTVLEHVLEAADQSRFSKTLDLSWHIIQARLGLALVLTRLGVDSEAQKHIEWAVKFLRRNASLMPAANLRRLLVRVDNPPHPVLVALGGMKWLDEDMRNPRKAENWMQKTCSHCGVHDLQRRLFHCSGCTTSYYCSRECQRAEWKMHKDACRDLQEMKAKIELMRKHDPRGAQRLSDWLKWRNLTPMPLVHALIHALSLKRDPTRGSRHAFAELVEHMPQVKDPRYKFRVIECGVFRLDQAAADFDTRLSELEGNTQSFSMRDMVKDLDSLVERMPGGDVVPMVILRYAVGCGTSINRATANQKLVNELPYDPDWRRLINQDENDPPKPMNFLSGKPDTEFSFEF</sequence>
<keyword evidence="2 4" id="KW-0863">Zinc-finger</keyword>
<evidence type="ECO:0000259" key="6">
    <source>
        <dbReference type="PROSITE" id="PS50865"/>
    </source>
</evidence>
<evidence type="ECO:0000256" key="4">
    <source>
        <dbReference type="PROSITE-ProRule" id="PRU00134"/>
    </source>
</evidence>
<dbReference type="InterPro" id="IPR002893">
    <property type="entry name" value="Znf_MYND"/>
</dbReference>
<reference evidence="7 8" key="1">
    <citation type="journal article" date="2018" name="Sci. Rep.">
        <title>Genome sequence of the cauliflower mushroom Sparassis crispa (Hanabiratake) and its association with beneficial usage.</title>
        <authorList>
            <person name="Kiyama R."/>
            <person name="Furutani Y."/>
            <person name="Kawaguchi K."/>
            <person name="Nakanishi T."/>
        </authorList>
    </citation>
    <scope>NUCLEOTIDE SEQUENCE [LARGE SCALE GENOMIC DNA]</scope>
</reference>
<evidence type="ECO:0000313" key="7">
    <source>
        <dbReference type="EMBL" id="GBE89834.1"/>
    </source>
</evidence>
<organism evidence="7 8">
    <name type="scientific">Sparassis crispa</name>
    <dbReference type="NCBI Taxonomy" id="139825"/>
    <lineage>
        <taxon>Eukaryota</taxon>
        <taxon>Fungi</taxon>
        <taxon>Dikarya</taxon>
        <taxon>Basidiomycota</taxon>
        <taxon>Agaricomycotina</taxon>
        <taxon>Agaricomycetes</taxon>
        <taxon>Polyporales</taxon>
        <taxon>Sparassidaceae</taxon>
        <taxon>Sparassis</taxon>
    </lineage>
</organism>
<feature type="region of interest" description="Disordered" evidence="5">
    <location>
        <begin position="518"/>
        <end position="542"/>
    </location>
</feature>
<dbReference type="PROSITE" id="PS01360">
    <property type="entry name" value="ZF_MYND_1"/>
    <property type="match status" value="1"/>
</dbReference>
<dbReference type="Pfam" id="PF01753">
    <property type="entry name" value="zf-MYND"/>
    <property type="match status" value="1"/>
</dbReference>
<evidence type="ECO:0000256" key="2">
    <source>
        <dbReference type="ARBA" id="ARBA00022771"/>
    </source>
</evidence>
<feature type="domain" description="MYND-type" evidence="6">
    <location>
        <begin position="308"/>
        <end position="348"/>
    </location>
</feature>
<dbReference type="STRING" id="139825.A0A401H5Y8"/>
<accession>A0A401H5Y8</accession>
<proteinExistence type="predicted"/>
<dbReference type="InParanoid" id="A0A401H5Y8"/>
<dbReference type="EMBL" id="BFAD01000017">
    <property type="protein sequence ID" value="GBE89834.1"/>
    <property type="molecule type" value="Genomic_DNA"/>
</dbReference>